<evidence type="ECO:0000313" key="6">
    <source>
        <dbReference type="Proteomes" id="UP000242877"/>
    </source>
</evidence>
<dbReference type="InterPro" id="IPR000582">
    <property type="entry name" value="Acyl-CoA-binding_protein"/>
</dbReference>
<sequence length="388" mass="44580">MAHQDIIVLLEGNVEGVMDRPPEGDDRLESERQKWDAWYDQKNLSRTEAKRRYITVLIGVMRKYASSTPEAGELISELEFVWDQVRDNTAPQHGHRTRGRQQANNPQPRRIAANVNNNNTSSNIKNNENATAGARPETGAAASQIQQENSHLRVLSPHSQKRPDSYTEGEDEDDGEEGEDTFEEARDSFYEDNEDDEYGNYNSYYDNPIAGFQSLPIESQNAPGKIGNNSNSMARVPTYGPPRKPSGADRNDLPDPANPPHQQEGRLTRPGVPDRRWRRDVGHALNQITTELAAIREQMEAQTRGEHLNRWRWRPKSVWSVARYAASFVFSHVCWDMAILIVVLLAMRARGDLRLEEKLKEGWARLRRKFPAVRFYIRQFRKFRFLAL</sequence>
<dbReference type="Proteomes" id="UP000242877">
    <property type="component" value="Unassembled WGS sequence"/>
</dbReference>
<feature type="compositionally biased region" description="Polar residues" evidence="2">
    <location>
        <begin position="216"/>
        <end position="233"/>
    </location>
</feature>
<dbReference type="OrthoDB" id="4205924at2759"/>
<feature type="transmembrane region" description="Helical" evidence="3">
    <location>
        <begin position="324"/>
        <end position="346"/>
    </location>
</feature>
<proteinExistence type="predicted"/>
<accession>A0A168DQK7</accession>
<keyword evidence="3" id="KW-0472">Membrane</keyword>
<evidence type="ECO:0000313" key="5">
    <source>
        <dbReference type="EMBL" id="KZZ98004.1"/>
    </source>
</evidence>
<keyword evidence="1" id="KW-0446">Lipid-binding</keyword>
<protein>
    <submittedName>
        <fullName evidence="5">Acyl-CoA-binding protein, ACBP</fullName>
    </submittedName>
</protein>
<dbReference type="InterPro" id="IPR014352">
    <property type="entry name" value="FERM/acyl-CoA-bd_prot_sf"/>
</dbReference>
<evidence type="ECO:0000259" key="4">
    <source>
        <dbReference type="PROSITE" id="PS51228"/>
    </source>
</evidence>
<dbReference type="VEuPathDB" id="FungiDB:AAP_00265"/>
<dbReference type="GO" id="GO:0006631">
    <property type="term" value="P:fatty acid metabolic process"/>
    <property type="evidence" value="ECO:0007669"/>
    <property type="project" value="TreeGrafter"/>
</dbReference>
<comment type="caution">
    <text evidence="5">The sequence shown here is derived from an EMBL/GenBank/DDBJ whole genome shotgun (WGS) entry which is preliminary data.</text>
</comment>
<feature type="compositionally biased region" description="Basic and acidic residues" evidence="2">
    <location>
        <begin position="263"/>
        <end position="275"/>
    </location>
</feature>
<dbReference type="PANTHER" id="PTHR23310:SF133">
    <property type="entry name" value="COA BINDING PROTEIN, PUTATIVE (AFU_ORTHOLOGUE AFUA_1G12300)-RELATED"/>
    <property type="match status" value="1"/>
</dbReference>
<dbReference type="GO" id="GO:0000062">
    <property type="term" value="F:fatty-acyl-CoA binding"/>
    <property type="evidence" value="ECO:0007669"/>
    <property type="project" value="InterPro"/>
</dbReference>
<dbReference type="InterPro" id="IPR035984">
    <property type="entry name" value="Acyl-CoA-binding_sf"/>
</dbReference>
<keyword evidence="3" id="KW-1133">Transmembrane helix</keyword>
<dbReference type="PROSITE" id="PS51228">
    <property type="entry name" value="ACB_2"/>
    <property type="match status" value="1"/>
</dbReference>
<dbReference type="SUPFAM" id="SSF47027">
    <property type="entry name" value="Acyl-CoA binding protein"/>
    <property type="match status" value="1"/>
</dbReference>
<feature type="region of interest" description="Disordered" evidence="2">
    <location>
        <begin position="215"/>
        <end position="275"/>
    </location>
</feature>
<evidence type="ECO:0000256" key="2">
    <source>
        <dbReference type="SAM" id="MobiDB-lite"/>
    </source>
</evidence>
<evidence type="ECO:0000256" key="1">
    <source>
        <dbReference type="ARBA" id="ARBA00023121"/>
    </source>
</evidence>
<dbReference type="AlphaFoldDB" id="A0A168DQK7"/>
<dbReference type="EMBL" id="AZGZ01000001">
    <property type="protein sequence ID" value="KZZ98004.1"/>
    <property type="molecule type" value="Genomic_DNA"/>
</dbReference>
<dbReference type="PANTHER" id="PTHR23310">
    <property type="entry name" value="ACYL-COA-BINDING PROTEIN, ACBP"/>
    <property type="match status" value="1"/>
</dbReference>
<evidence type="ECO:0000256" key="3">
    <source>
        <dbReference type="SAM" id="Phobius"/>
    </source>
</evidence>
<keyword evidence="3" id="KW-0812">Transmembrane</keyword>
<reference evidence="5 6" key="1">
    <citation type="journal article" date="2016" name="Genome Biol. Evol.">
        <title>Divergent and convergent evolution of fungal pathogenicity.</title>
        <authorList>
            <person name="Shang Y."/>
            <person name="Xiao G."/>
            <person name="Zheng P."/>
            <person name="Cen K."/>
            <person name="Zhan S."/>
            <person name="Wang C."/>
        </authorList>
    </citation>
    <scope>NUCLEOTIDE SEQUENCE [LARGE SCALE GENOMIC DNA]</scope>
    <source>
        <strain evidence="5 6">ARSEF 7405</strain>
    </source>
</reference>
<dbReference type="Gene3D" id="1.20.80.10">
    <property type="match status" value="1"/>
</dbReference>
<feature type="compositionally biased region" description="Acidic residues" evidence="2">
    <location>
        <begin position="167"/>
        <end position="182"/>
    </location>
</feature>
<feature type="compositionally biased region" description="Low complexity" evidence="2">
    <location>
        <begin position="114"/>
        <end position="129"/>
    </location>
</feature>
<name>A0A168DQK7_9EURO</name>
<keyword evidence="6" id="KW-1185">Reference proteome</keyword>
<gene>
    <name evidence="5" type="ORF">AAP_00265</name>
</gene>
<feature type="region of interest" description="Disordered" evidence="2">
    <location>
        <begin position="89"/>
        <end position="183"/>
    </location>
</feature>
<organism evidence="5 6">
    <name type="scientific">Ascosphaera apis ARSEF 7405</name>
    <dbReference type="NCBI Taxonomy" id="392613"/>
    <lineage>
        <taxon>Eukaryota</taxon>
        <taxon>Fungi</taxon>
        <taxon>Dikarya</taxon>
        <taxon>Ascomycota</taxon>
        <taxon>Pezizomycotina</taxon>
        <taxon>Eurotiomycetes</taxon>
        <taxon>Eurotiomycetidae</taxon>
        <taxon>Onygenales</taxon>
        <taxon>Ascosphaeraceae</taxon>
        <taxon>Ascosphaera</taxon>
    </lineage>
</organism>
<feature type="domain" description="ACB" evidence="4">
    <location>
        <begin position="1"/>
        <end position="66"/>
    </location>
</feature>